<comment type="similarity">
    <text evidence="4">Belongs to the mandelate racemase/muconate lactonizing enzyme family. GlucD subfamily.</text>
</comment>
<keyword evidence="6" id="KW-0479">Metal-binding</keyword>
<organism evidence="10 11">
    <name type="scientific">Terrabacter terrae</name>
    <dbReference type="NCBI Taxonomy" id="318434"/>
    <lineage>
        <taxon>Bacteria</taxon>
        <taxon>Bacillati</taxon>
        <taxon>Actinomycetota</taxon>
        <taxon>Actinomycetes</taxon>
        <taxon>Micrococcales</taxon>
        <taxon>Intrasporangiaceae</taxon>
        <taxon>Terrabacter</taxon>
    </lineage>
</organism>
<dbReference type="InterPro" id="IPR013341">
    <property type="entry name" value="Mandelate_racemase_N_dom"/>
</dbReference>
<comment type="pathway">
    <text evidence="3">Carbohydrate acid metabolism; D-glucarate degradation; 2,5-dioxopentanoate from D-glucarate: step 1/2.</text>
</comment>
<keyword evidence="7" id="KW-0460">Magnesium</keyword>
<evidence type="ECO:0000256" key="6">
    <source>
        <dbReference type="ARBA" id="ARBA00022723"/>
    </source>
</evidence>
<comment type="catalytic activity">
    <reaction evidence="1">
        <text>D-glucarate = 5-dehydro-4-deoxy-D-glucarate + H2O</text>
        <dbReference type="Rhea" id="RHEA:14573"/>
        <dbReference type="ChEBI" id="CHEBI:15377"/>
        <dbReference type="ChEBI" id="CHEBI:30612"/>
        <dbReference type="ChEBI" id="CHEBI:42819"/>
        <dbReference type="EC" id="4.2.1.40"/>
    </reaction>
</comment>
<dbReference type="SUPFAM" id="SSF51604">
    <property type="entry name" value="Enolase C-terminal domain-like"/>
    <property type="match status" value="1"/>
</dbReference>
<dbReference type="InterPro" id="IPR029065">
    <property type="entry name" value="Enolase_C-like"/>
</dbReference>
<evidence type="ECO:0000259" key="9">
    <source>
        <dbReference type="SMART" id="SM00922"/>
    </source>
</evidence>
<dbReference type="CDD" id="cd03323">
    <property type="entry name" value="D-glucarate_dehydratase"/>
    <property type="match status" value="1"/>
</dbReference>
<dbReference type="SFLD" id="SFLDS00001">
    <property type="entry name" value="Enolase"/>
    <property type="match status" value="1"/>
</dbReference>
<dbReference type="PANTHER" id="PTHR48080:SF4">
    <property type="entry name" value="GLUCARATE DEHYDRATASE"/>
    <property type="match status" value="1"/>
</dbReference>
<dbReference type="SUPFAM" id="SSF54826">
    <property type="entry name" value="Enolase N-terminal domain-like"/>
    <property type="match status" value="1"/>
</dbReference>
<dbReference type="Pfam" id="PF02746">
    <property type="entry name" value="MR_MLE_N"/>
    <property type="match status" value="1"/>
</dbReference>
<evidence type="ECO:0000256" key="5">
    <source>
        <dbReference type="ARBA" id="ARBA00011973"/>
    </source>
</evidence>
<name>A0ABN2U0J3_9MICO</name>
<dbReference type="InterPro" id="IPR013342">
    <property type="entry name" value="Mandelate_racemase_C"/>
</dbReference>
<dbReference type="InterPro" id="IPR034598">
    <property type="entry name" value="GlucD-like"/>
</dbReference>
<dbReference type="InterPro" id="IPR029017">
    <property type="entry name" value="Enolase-like_N"/>
</dbReference>
<dbReference type="SMART" id="SM00922">
    <property type="entry name" value="MR_MLE"/>
    <property type="match status" value="1"/>
</dbReference>
<evidence type="ECO:0000256" key="1">
    <source>
        <dbReference type="ARBA" id="ARBA00001426"/>
    </source>
</evidence>
<dbReference type="Proteomes" id="UP001501285">
    <property type="component" value="Unassembled WGS sequence"/>
</dbReference>
<dbReference type="EC" id="4.2.1.40" evidence="5"/>
<dbReference type="SFLD" id="SFLDF00005">
    <property type="entry name" value="glucarate_dehydratase"/>
    <property type="match status" value="1"/>
</dbReference>
<comment type="caution">
    <text evidence="10">The sequence shown here is derived from an EMBL/GenBank/DDBJ whole genome shotgun (WGS) entry which is preliminary data.</text>
</comment>
<gene>
    <name evidence="10" type="ORF">GCM10009740_15570</name>
</gene>
<protein>
    <recommendedName>
        <fullName evidence="5">glucarate dehydratase</fullName>
        <ecNumber evidence="5">4.2.1.40</ecNumber>
    </recommendedName>
</protein>
<dbReference type="Pfam" id="PF13378">
    <property type="entry name" value="MR_MLE_C"/>
    <property type="match status" value="1"/>
</dbReference>
<sequence length="440" mass="47310">MSPKIATVEVVPVAGHDSMLLNLSGAHGPFFTRNVVLVTDSDGNTGLGEVPGGEKIAGTIREAAELLVGREVARFRQLLRRVAQAYAGRDAGGRGAQTFDLRTTVHAVTGLESALLDLLGQHLGVPVAELLGDGQQRSSVPMLGYLFYVGDAARTDLPYLVGDGGEDRWSQLRRREALTPEAVVALAEAAQERYGFSDFKLKGGVLAGEEEVAAVTALAHRFPDARITLDPNGGWLLDDAVRLCRGLGDVLAYAEDPCGAEGRFSGREVMAEFKRATGLRTATNMVATDWREMAHAIRTNAVDIPLADPHFWTMAGSVRVAQLCNDFGLTWGSHSNNHFDISLAMFTHVGAAAPGEITALDTHWIWQDGQSLTTAPLEIRDGAIEVPTAAGLGVTLDHDALAEAHELYLEHGLGARDDAVAMQYLVDDWTFDPKRPCLVR</sequence>
<feature type="domain" description="Mandelate racemase/muconate lactonizing enzyme C-terminal" evidence="9">
    <location>
        <begin position="180"/>
        <end position="280"/>
    </location>
</feature>
<evidence type="ECO:0000313" key="10">
    <source>
        <dbReference type="EMBL" id="GAA2026698.1"/>
    </source>
</evidence>
<dbReference type="RefSeq" id="WP_343989715.1">
    <property type="nucleotide sequence ID" value="NZ_BAAANB010000004.1"/>
</dbReference>
<reference evidence="10 11" key="1">
    <citation type="journal article" date="2019" name="Int. J. Syst. Evol. Microbiol.">
        <title>The Global Catalogue of Microorganisms (GCM) 10K type strain sequencing project: providing services to taxonomists for standard genome sequencing and annotation.</title>
        <authorList>
            <consortium name="The Broad Institute Genomics Platform"/>
            <consortium name="The Broad Institute Genome Sequencing Center for Infectious Disease"/>
            <person name="Wu L."/>
            <person name="Ma J."/>
        </authorList>
    </citation>
    <scope>NUCLEOTIDE SEQUENCE [LARGE SCALE GENOMIC DNA]</scope>
    <source>
        <strain evidence="10 11">JCM 14283</strain>
    </source>
</reference>
<accession>A0ABN2U0J3</accession>
<evidence type="ECO:0000256" key="4">
    <source>
        <dbReference type="ARBA" id="ARBA00009938"/>
    </source>
</evidence>
<comment type="cofactor">
    <cofactor evidence="2">
        <name>Mg(2+)</name>
        <dbReference type="ChEBI" id="CHEBI:18420"/>
    </cofactor>
</comment>
<evidence type="ECO:0000256" key="7">
    <source>
        <dbReference type="ARBA" id="ARBA00022842"/>
    </source>
</evidence>
<dbReference type="InterPro" id="IPR036849">
    <property type="entry name" value="Enolase-like_C_sf"/>
</dbReference>
<evidence type="ECO:0000256" key="3">
    <source>
        <dbReference type="ARBA" id="ARBA00005183"/>
    </source>
</evidence>
<dbReference type="InterPro" id="IPR034593">
    <property type="entry name" value="DgoD-like"/>
</dbReference>
<dbReference type="SFLD" id="SFLDG00055">
    <property type="entry name" value="glucarate_dehydratase"/>
    <property type="match status" value="1"/>
</dbReference>
<evidence type="ECO:0000313" key="11">
    <source>
        <dbReference type="Proteomes" id="UP001501285"/>
    </source>
</evidence>
<dbReference type="Gene3D" id="3.20.20.120">
    <property type="entry name" value="Enolase-like C-terminal domain"/>
    <property type="match status" value="1"/>
</dbReference>
<dbReference type="Gene3D" id="3.30.390.10">
    <property type="entry name" value="Enolase-like, N-terminal domain"/>
    <property type="match status" value="1"/>
</dbReference>
<proteinExistence type="inferred from homology"/>
<dbReference type="EMBL" id="BAAANB010000004">
    <property type="protein sequence ID" value="GAA2026698.1"/>
    <property type="molecule type" value="Genomic_DNA"/>
</dbReference>
<keyword evidence="8" id="KW-0456">Lyase</keyword>
<keyword evidence="11" id="KW-1185">Reference proteome</keyword>
<evidence type="ECO:0000256" key="8">
    <source>
        <dbReference type="ARBA" id="ARBA00023239"/>
    </source>
</evidence>
<dbReference type="PANTHER" id="PTHR48080">
    <property type="entry name" value="D-GALACTONATE DEHYDRATASE-RELATED"/>
    <property type="match status" value="1"/>
</dbReference>
<evidence type="ECO:0000256" key="2">
    <source>
        <dbReference type="ARBA" id="ARBA00001946"/>
    </source>
</evidence>